<sequence>MMTSATALSLRSTSGSENATVAELLANVQAAVVDDPALANMFDISNASELSEEELTSLLRDLLTSSVMGTTSASASASGSGSGSLEGSMKRPIEDDGSATGPGVRASADEADDVMMKKEEEGGGEIYDGNIHEASGEVSDCVSFDTFGEWILFIHSFRHVFTTTRRLVIV</sequence>
<dbReference type="VEuPathDB" id="FungiDB:HpaG802939"/>
<dbReference type="eggNOG" id="ENOG502SC4P">
    <property type="taxonomic scope" value="Eukaryota"/>
</dbReference>
<name>M4B9I0_HYAAE</name>
<evidence type="ECO:0000256" key="1">
    <source>
        <dbReference type="SAM" id="MobiDB-lite"/>
    </source>
</evidence>
<dbReference type="EnsemblProtists" id="HpaT802939">
    <property type="protein sequence ID" value="HpaP802939"/>
    <property type="gene ID" value="HpaG802939"/>
</dbReference>
<protein>
    <submittedName>
        <fullName evidence="2">Uncharacterized protein</fullName>
    </submittedName>
</protein>
<dbReference type="InParanoid" id="M4B9I0"/>
<keyword evidence="3" id="KW-1185">Reference proteome</keyword>
<proteinExistence type="predicted"/>
<evidence type="ECO:0000313" key="2">
    <source>
        <dbReference type="EnsemblProtists" id="HpaP802939"/>
    </source>
</evidence>
<reference evidence="3" key="1">
    <citation type="journal article" date="2010" name="Science">
        <title>Signatures of adaptation to obligate biotrophy in the Hyaloperonospora arabidopsidis genome.</title>
        <authorList>
            <person name="Baxter L."/>
            <person name="Tripathy S."/>
            <person name="Ishaque N."/>
            <person name="Boot N."/>
            <person name="Cabral A."/>
            <person name="Kemen E."/>
            <person name="Thines M."/>
            <person name="Ah-Fong A."/>
            <person name="Anderson R."/>
            <person name="Badejoko W."/>
            <person name="Bittner-Eddy P."/>
            <person name="Boore J.L."/>
            <person name="Chibucos M.C."/>
            <person name="Coates M."/>
            <person name="Dehal P."/>
            <person name="Delehaunty K."/>
            <person name="Dong S."/>
            <person name="Downton P."/>
            <person name="Dumas B."/>
            <person name="Fabro G."/>
            <person name="Fronick C."/>
            <person name="Fuerstenberg S.I."/>
            <person name="Fulton L."/>
            <person name="Gaulin E."/>
            <person name="Govers F."/>
            <person name="Hughes L."/>
            <person name="Humphray S."/>
            <person name="Jiang R.H."/>
            <person name="Judelson H."/>
            <person name="Kamoun S."/>
            <person name="Kyung K."/>
            <person name="Meijer H."/>
            <person name="Minx P."/>
            <person name="Morris P."/>
            <person name="Nelson J."/>
            <person name="Phuntumart V."/>
            <person name="Qutob D."/>
            <person name="Rehmany A."/>
            <person name="Rougon-Cardoso A."/>
            <person name="Ryden P."/>
            <person name="Torto-Alalibo T."/>
            <person name="Studholme D."/>
            <person name="Wang Y."/>
            <person name="Win J."/>
            <person name="Wood J."/>
            <person name="Clifton S.W."/>
            <person name="Rogers J."/>
            <person name="Van den Ackerveken G."/>
            <person name="Jones J.D."/>
            <person name="McDowell J.M."/>
            <person name="Beynon J."/>
            <person name="Tyler B.M."/>
        </authorList>
    </citation>
    <scope>NUCLEOTIDE SEQUENCE [LARGE SCALE GENOMIC DNA]</scope>
    <source>
        <strain evidence="3">Emoy2</strain>
    </source>
</reference>
<reference evidence="2" key="2">
    <citation type="submission" date="2015-06" db="UniProtKB">
        <authorList>
            <consortium name="EnsemblProtists"/>
        </authorList>
    </citation>
    <scope>IDENTIFICATION</scope>
    <source>
        <strain evidence="2">Emoy2</strain>
    </source>
</reference>
<accession>M4B9I0</accession>
<evidence type="ECO:0000313" key="3">
    <source>
        <dbReference type="Proteomes" id="UP000011713"/>
    </source>
</evidence>
<feature type="region of interest" description="Disordered" evidence="1">
    <location>
        <begin position="71"/>
        <end position="112"/>
    </location>
</feature>
<organism evidence="2 3">
    <name type="scientific">Hyaloperonospora arabidopsidis (strain Emoy2)</name>
    <name type="common">Downy mildew agent</name>
    <name type="synonym">Peronospora arabidopsidis</name>
    <dbReference type="NCBI Taxonomy" id="559515"/>
    <lineage>
        <taxon>Eukaryota</taxon>
        <taxon>Sar</taxon>
        <taxon>Stramenopiles</taxon>
        <taxon>Oomycota</taxon>
        <taxon>Peronosporomycetes</taxon>
        <taxon>Peronosporales</taxon>
        <taxon>Peronosporaceae</taxon>
        <taxon>Hyaloperonospora</taxon>
    </lineage>
</organism>
<dbReference type="EMBL" id="JH598031">
    <property type="status" value="NOT_ANNOTATED_CDS"/>
    <property type="molecule type" value="Genomic_DNA"/>
</dbReference>
<feature type="compositionally biased region" description="Low complexity" evidence="1">
    <location>
        <begin position="71"/>
        <end position="87"/>
    </location>
</feature>
<dbReference type="AlphaFoldDB" id="M4B9I0"/>
<dbReference type="HOGENOM" id="CLU_1573636_0_0_1"/>
<dbReference type="Proteomes" id="UP000011713">
    <property type="component" value="Unassembled WGS sequence"/>
</dbReference>